<dbReference type="FunFam" id="4.10.740.10:FF:000001">
    <property type="entry name" value="vitamin K-dependent protein S"/>
    <property type="match status" value="1"/>
</dbReference>
<keyword evidence="4 12" id="KW-0245">EGF-like domain</keyword>
<dbReference type="PIRSF" id="PIRSF001143">
    <property type="entry name" value="Factor_X"/>
    <property type="match status" value="1"/>
</dbReference>
<reference evidence="17 18" key="1">
    <citation type="submission" date="2018-10" db="EMBL/GenBank/DDBJ databases">
        <title>Genome assembly for a Yunnan-Guizhou Plateau 3E fish, Anabarilius grahami (Regan), and its evolutionary and genetic applications.</title>
        <authorList>
            <person name="Jiang W."/>
        </authorList>
    </citation>
    <scope>NUCLEOTIDE SEQUENCE [LARGE SCALE GENOMIC DNA]</scope>
    <source>
        <strain evidence="17">AG-KIZ</strain>
        <tissue evidence="17">Muscle</tissue>
    </source>
</reference>
<dbReference type="InterPro" id="IPR000152">
    <property type="entry name" value="EGF-type_Asp/Asn_hydroxyl_site"/>
</dbReference>
<dbReference type="SUPFAM" id="SSF57630">
    <property type="entry name" value="GLA-domain"/>
    <property type="match status" value="1"/>
</dbReference>
<dbReference type="PANTHER" id="PTHR24278">
    <property type="entry name" value="COAGULATION FACTOR"/>
    <property type="match status" value="1"/>
</dbReference>
<dbReference type="InterPro" id="IPR009003">
    <property type="entry name" value="Peptidase_S1_PA"/>
</dbReference>
<keyword evidence="7" id="KW-0677">Repeat</keyword>
<evidence type="ECO:0000313" key="18">
    <source>
        <dbReference type="Proteomes" id="UP000281406"/>
    </source>
</evidence>
<keyword evidence="8" id="KW-0378">Hydrolase</keyword>
<keyword evidence="11" id="KW-0325">Glycoprotein</keyword>
<dbReference type="GO" id="GO:0006508">
    <property type="term" value="P:proteolysis"/>
    <property type="evidence" value="ECO:0007669"/>
    <property type="project" value="UniProtKB-KW"/>
</dbReference>
<dbReference type="PROSITE" id="PS00022">
    <property type="entry name" value="EGF_1"/>
    <property type="match status" value="1"/>
</dbReference>
<dbReference type="SMART" id="SM00179">
    <property type="entry name" value="EGF_CA"/>
    <property type="match status" value="2"/>
</dbReference>
<feature type="domain" description="Gla" evidence="16">
    <location>
        <begin position="43"/>
        <end position="89"/>
    </location>
</feature>
<dbReference type="InterPro" id="IPR000294">
    <property type="entry name" value="GLA_domain"/>
</dbReference>
<dbReference type="InterPro" id="IPR035972">
    <property type="entry name" value="GLA-like_dom_SF"/>
</dbReference>
<dbReference type="CDD" id="cd00054">
    <property type="entry name" value="EGF_CA"/>
    <property type="match status" value="1"/>
</dbReference>
<dbReference type="InterPro" id="IPR018097">
    <property type="entry name" value="EGF_Ca-bd_CS"/>
</dbReference>
<dbReference type="InterPro" id="IPR050442">
    <property type="entry name" value="Peptidase_S1_coag_factors"/>
</dbReference>
<keyword evidence="10 12" id="KW-1015">Disulfide bond</keyword>
<sequence>MESLICRLLFFTLIIHHVASGDQRTVFRSGRRANMLLQRSRRANLFLLEEILQGNLERECFEEKCNKEEAREYFEDDKKTVRHLMTNQHILRAACWDGDQCISSPCKHGGTCTDGIGGYTCTCTDMYSGSDCQTDKSQCPSAGPLACEHFCKPTAGAYRCFCARGFVLHSNGRSCSPQVQNPCGTTETSSFCPDGRCPWEVRFVNGSGDVLCHGVIVGRKSVLTSAVCMSALQERHVTLGEHMTRTNQPFHKKVRFVNGSGDVLCHGVIVGRKSVLTSAVCMSALQERHITLAVRDSSAALRVSSWTPHKRYASGPEDDLAFLELKVPFAQNMSVVPLCLPEKDYSENILMRAGREGVVMGGASHSYLSLDDCRDFLNLTFLMTNKMFCMASDAPVRTRLMKCEVKSGSPVATVEGKTAFLTGVSLSDCDKGLVFTKLTRYLHWLRPLLHASEKELQQ</sequence>
<dbReference type="InterPro" id="IPR012224">
    <property type="entry name" value="Pept_S1A_FX"/>
</dbReference>
<keyword evidence="3" id="KW-0964">Secreted</keyword>
<evidence type="ECO:0000256" key="10">
    <source>
        <dbReference type="ARBA" id="ARBA00023157"/>
    </source>
</evidence>
<dbReference type="PROSITE" id="PS50240">
    <property type="entry name" value="TRYPSIN_DOM"/>
    <property type="match status" value="1"/>
</dbReference>
<comment type="caution">
    <text evidence="12">Lacks conserved residue(s) required for the propagation of feature annotation.</text>
</comment>
<dbReference type="Gene3D" id="4.10.740.10">
    <property type="entry name" value="Coagulation Factor IX"/>
    <property type="match status" value="1"/>
</dbReference>
<dbReference type="Pfam" id="PF00089">
    <property type="entry name" value="Trypsin"/>
    <property type="match status" value="1"/>
</dbReference>
<comment type="caution">
    <text evidence="17">The sequence shown here is derived from an EMBL/GenBank/DDBJ whole genome shotgun (WGS) entry which is preliminary data.</text>
</comment>
<feature type="domain" description="EGF-like" evidence="14">
    <location>
        <begin position="97"/>
        <end position="133"/>
    </location>
</feature>
<protein>
    <submittedName>
        <fullName evidence="17">Vitamin K-dependent protein Z</fullName>
    </submittedName>
</protein>
<dbReference type="GO" id="GO:0005615">
    <property type="term" value="C:extracellular space"/>
    <property type="evidence" value="ECO:0007669"/>
    <property type="project" value="TreeGrafter"/>
</dbReference>
<evidence type="ECO:0000256" key="3">
    <source>
        <dbReference type="ARBA" id="ARBA00022525"/>
    </source>
</evidence>
<evidence type="ECO:0000256" key="9">
    <source>
        <dbReference type="ARBA" id="ARBA00022837"/>
    </source>
</evidence>
<evidence type="ECO:0000256" key="11">
    <source>
        <dbReference type="ARBA" id="ARBA00023180"/>
    </source>
</evidence>
<dbReference type="SUPFAM" id="SSF57196">
    <property type="entry name" value="EGF/Laminin"/>
    <property type="match status" value="1"/>
</dbReference>
<dbReference type="OrthoDB" id="7726766at2759"/>
<gene>
    <name evidence="17" type="ORF">DPX16_4261</name>
</gene>
<feature type="chain" id="PRO_5018027676" evidence="13">
    <location>
        <begin position="21"/>
        <end position="458"/>
    </location>
</feature>
<dbReference type="PROSITE" id="PS01187">
    <property type="entry name" value="EGF_CA"/>
    <property type="match status" value="1"/>
</dbReference>
<dbReference type="InterPro" id="IPR001881">
    <property type="entry name" value="EGF-like_Ca-bd_dom"/>
</dbReference>
<evidence type="ECO:0000256" key="5">
    <source>
        <dbReference type="ARBA" id="ARBA00022670"/>
    </source>
</evidence>
<dbReference type="Gene3D" id="2.40.10.10">
    <property type="entry name" value="Trypsin-like serine proteases"/>
    <property type="match status" value="3"/>
</dbReference>
<dbReference type="PROSITE" id="PS00010">
    <property type="entry name" value="ASX_HYDROXYL"/>
    <property type="match status" value="1"/>
</dbReference>
<dbReference type="SMART" id="SM00069">
    <property type="entry name" value="GLA"/>
    <property type="match status" value="1"/>
</dbReference>
<evidence type="ECO:0000256" key="4">
    <source>
        <dbReference type="ARBA" id="ARBA00022536"/>
    </source>
</evidence>
<evidence type="ECO:0000256" key="13">
    <source>
        <dbReference type="SAM" id="SignalP"/>
    </source>
</evidence>
<feature type="signal peptide" evidence="13">
    <location>
        <begin position="1"/>
        <end position="20"/>
    </location>
</feature>
<evidence type="ECO:0000256" key="12">
    <source>
        <dbReference type="PROSITE-ProRule" id="PRU00076"/>
    </source>
</evidence>
<keyword evidence="6 13" id="KW-0732">Signal</keyword>
<dbReference type="Proteomes" id="UP000281406">
    <property type="component" value="Unassembled WGS sequence"/>
</dbReference>
<dbReference type="EMBL" id="RJVU01021107">
    <property type="protein sequence ID" value="ROL50330.1"/>
    <property type="molecule type" value="Genomic_DNA"/>
</dbReference>
<dbReference type="PRINTS" id="PR00001">
    <property type="entry name" value="GLABLOOD"/>
</dbReference>
<dbReference type="SUPFAM" id="SSF50494">
    <property type="entry name" value="Trypsin-like serine proteases"/>
    <property type="match status" value="2"/>
</dbReference>
<evidence type="ECO:0000256" key="8">
    <source>
        <dbReference type="ARBA" id="ARBA00022801"/>
    </source>
</evidence>
<evidence type="ECO:0000256" key="7">
    <source>
        <dbReference type="ARBA" id="ARBA00022737"/>
    </source>
</evidence>
<dbReference type="PANTHER" id="PTHR24278:SF35">
    <property type="entry name" value="PROTEIN Z, VITAMIN K-DEPENDENT PLASMA GLYCOPROTEIN B"/>
    <property type="match status" value="1"/>
</dbReference>
<dbReference type="SMART" id="SM00020">
    <property type="entry name" value="Tryp_SPc"/>
    <property type="match status" value="1"/>
</dbReference>
<dbReference type="SMART" id="SM00181">
    <property type="entry name" value="EGF"/>
    <property type="match status" value="2"/>
</dbReference>
<evidence type="ECO:0000256" key="6">
    <source>
        <dbReference type="ARBA" id="ARBA00022729"/>
    </source>
</evidence>
<accession>A0A3N0YWF5</accession>
<evidence type="ECO:0000256" key="1">
    <source>
        <dbReference type="ARBA" id="ARBA00004613"/>
    </source>
</evidence>
<dbReference type="GO" id="GO:0007596">
    <property type="term" value="P:blood coagulation"/>
    <property type="evidence" value="ECO:0007669"/>
    <property type="project" value="InterPro"/>
</dbReference>
<proteinExistence type="predicted"/>
<keyword evidence="2" id="KW-0301">Gamma-carboxyglutamic acid</keyword>
<dbReference type="PROSITE" id="PS50998">
    <property type="entry name" value="GLA_2"/>
    <property type="match status" value="1"/>
</dbReference>
<keyword evidence="9" id="KW-0106">Calcium</keyword>
<comment type="subcellular location">
    <subcellularLocation>
        <location evidence="1">Secreted</location>
    </subcellularLocation>
</comment>
<dbReference type="PROSITE" id="PS50026">
    <property type="entry name" value="EGF_3"/>
    <property type="match status" value="1"/>
</dbReference>
<dbReference type="Gene3D" id="2.10.25.10">
    <property type="entry name" value="Laminin"/>
    <property type="match status" value="2"/>
</dbReference>
<keyword evidence="18" id="KW-1185">Reference proteome</keyword>
<dbReference type="InterPro" id="IPR017857">
    <property type="entry name" value="Coagulation_fac-like_Gla_dom"/>
</dbReference>
<evidence type="ECO:0000259" key="15">
    <source>
        <dbReference type="PROSITE" id="PS50240"/>
    </source>
</evidence>
<dbReference type="Pfam" id="PF14670">
    <property type="entry name" value="FXa_inhibition"/>
    <property type="match status" value="1"/>
</dbReference>
<dbReference type="PRINTS" id="PR00010">
    <property type="entry name" value="EGFBLOOD"/>
</dbReference>
<name>A0A3N0YWF5_ANAGA</name>
<dbReference type="Pfam" id="PF00594">
    <property type="entry name" value="Gla"/>
    <property type="match status" value="1"/>
</dbReference>
<feature type="disulfide bond" evidence="12">
    <location>
        <begin position="123"/>
        <end position="132"/>
    </location>
</feature>
<keyword evidence="5" id="KW-0645">Protease</keyword>
<dbReference type="InterPro" id="IPR043504">
    <property type="entry name" value="Peptidase_S1_PA_chymotrypsin"/>
</dbReference>
<dbReference type="GO" id="GO:0004252">
    <property type="term" value="F:serine-type endopeptidase activity"/>
    <property type="evidence" value="ECO:0007669"/>
    <property type="project" value="InterPro"/>
</dbReference>
<organism evidence="17 18">
    <name type="scientific">Anabarilius grahami</name>
    <name type="common">Kanglang fish</name>
    <name type="synonym">Barilius grahami</name>
    <dbReference type="NCBI Taxonomy" id="495550"/>
    <lineage>
        <taxon>Eukaryota</taxon>
        <taxon>Metazoa</taxon>
        <taxon>Chordata</taxon>
        <taxon>Craniata</taxon>
        <taxon>Vertebrata</taxon>
        <taxon>Euteleostomi</taxon>
        <taxon>Actinopterygii</taxon>
        <taxon>Neopterygii</taxon>
        <taxon>Teleostei</taxon>
        <taxon>Ostariophysi</taxon>
        <taxon>Cypriniformes</taxon>
        <taxon>Xenocyprididae</taxon>
        <taxon>Xenocypridinae</taxon>
        <taxon>Xenocypridinae incertae sedis</taxon>
        <taxon>Anabarilius</taxon>
    </lineage>
</organism>
<dbReference type="AlphaFoldDB" id="A0A3N0YWF5"/>
<feature type="domain" description="Peptidase S1" evidence="15">
    <location>
        <begin position="182"/>
        <end position="450"/>
    </location>
</feature>
<evidence type="ECO:0000313" key="17">
    <source>
        <dbReference type="EMBL" id="ROL50330.1"/>
    </source>
</evidence>
<dbReference type="InterPro" id="IPR000742">
    <property type="entry name" value="EGF"/>
</dbReference>
<dbReference type="InterPro" id="IPR001254">
    <property type="entry name" value="Trypsin_dom"/>
</dbReference>
<evidence type="ECO:0000259" key="14">
    <source>
        <dbReference type="PROSITE" id="PS50026"/>
    </source>
</evidence>
<evidence type="ECO:0000256" key="2">
    <source>
        <dbReference type="ARBA" id="ARBA00022479"/>
    </source>
</evidence>
<evidence type="ECO:0000259" key="16">
    <source>
        <dbReference type="PROSITE" id="PS50998"/>
    </source>
</evidence>
<dbReference type="FunFam" id="2.10.25.10:FF:000122">
    <property type="entry name" value="Protein crumbs homolog 2"/>
    <property type="match status" value="1"/>
</dbReference>
<dbReference type="GO" id="GO:0005509">
    <property type="term" value="F:calcium ion binding"/>
    <property type="evidence" value="ECO:0007669"/>
    <property type="project" value="InterPro"/>
</dbReference>